<gene>
    <name evidence="1" type="ORF">HMPREF0063_10990</name>
</gene>
<reference evidence="1" key="1">
    <citation type="submission" date="2010-08" db="EMBL/GenBank/DDBJ databases">
        <authorList>
            <person name="Muzny D."/>
            <person name="Qin X."/>
            <person name="Buhay C."/>
            <person name="Dugan-Rocha S."/>
            <person name="Ding Y."/>
            <person name="Chen G."/>
            <person name="Hawes A."/>
            <person name="Holder M."/>
            <person name="Jhangiani S."/>
            <person name="Johnson A."/>
            <person name="Khan Z."/>
            <person name="Li Z."/>
            <person name="Liu W."/>
            <person name="Liu X."/>
            <person name="Perez L."/>
            <person name="Shen H."/>
            <person name="Wang Q."/>
            <person name="Watt J."/>
            <person name="Xi L."/>
            <person name="Xin Y."/>
            <person name="Zhou J."/>
            <person name="Deng J."/>
            <person name="Jiang H."/>
            <person name="Liu Y."/>
            <person name="Qu J."/>
            <person name="Song X.-Z."/>
            <person name="Zhang L."/>
            <person name="Villasana D."/>
            <person name="Johnson A."/>
            <person name="Liu J."/>
            <person name="Liyanage D."/>
            <person name="Lorensuhewa L."/>
            <person name="Robinson T."/>
            <person name="Song A."/>
            <person name="Song B.-B."/>
            <person name="Dinh H."/>
            <person name="Thornton R."/>
            <person name="Coyle M."/>
            <person name="Francisco L."/>
            <person name="Jackson L."/>
            <person name="Javaid M."/>
            <person name="Korchina V."/>
            <person name="Kovar C."/>
            <person name="Mata R."/>
            <person name="Mathew T."/>
            <person name="Ngo R."/>
            <person name="Nguyen L."/>
            <person name="Nguyen N."/>
            <person name="Okwuonu G."/>
            <person name="Ongeri F."/>
            <person name="Pham C."/>
            <person name="Simmons D."/>
            <person name="Wilczek-Boney K."/>
            <person name="Hale W."/>
            <person name="Jakkamsetti A."/>
            <person name="Pham P."/>
            <person name="Ruth R."/>
            <person name="San Lucas F."/>
            <person name="Warren J."/>
            <person name="Zhang J."/>
            <person name="Zhao Z."/>
            <person name="Zhou C."/>
            <person name="Zhu D."/>
            <person name="Lee S."/>
            <person name="Bess C."/>
            <person name="Blankenburg K."/>
            <person name="Forbes L."/>
            <person name="Fu Q."/>
            <person name="Gubbala S."/>
            <person name="Hirani K."/>
            <person name="Jayaseelan J.C."/>
            <person name="Lara F."/>
            <person name="Munidasa M."/>
            <person name="Palculict T."/>
            <person name="Patil S."/>
            <person name="Pu L.-L."/>
            <person name="Saada N."/>
            <person name="Tang L."/>
            <person name="Weissenberger G."/>
            <person name="Zhu Y."/>
            <person name="Hemphill L."/>
            <person name="Shang Y."/>
            <person name="Youmans B."/>
            <person name="Ayvaz T."/>
            <person name="Ross M."/>
            <person name="Santibanez J."/>
            <person name="Aqrawi P."/>
            <person name="Gross S."/>
            <person name="Joshi V."/>
            <person name="Fowler G."/>
            <person name="Nazareth L."/>
            <person name="Reid J."/>
            <person name="Worley K."/>
            <person name="Petrosino J."/>
            <person name="Highlander S."/>
            <person name="Gibbs R."/>
        </authorList>
    </citation>
    <scope>NUCLEOTIDE SEQUENCE [LARGE SCALE GENOMIC DNA]</scope>
    <source>
        <strain evidence="1">DSM 15272</strain>
    </source>
</reference>
<evidence type="ECO:0008006" key="3">
    <source>
        <dbReference type="Google" id="ProtNLM"/>
    </source>
</evidence>
<dbReference type="REBASE" id="30140">
    <property type="entry name" value="V.Ama15272ORF10991P"/>
</dbReference>
<proteinExistence type="predicted"/>
<dbReference type="REBASE" id="32886">
    <property type="entry name" value="V.Ama15272ORF10990P"/>
</dbReference>
<keyword evidence="2" id="KW-1185">Reference proteome</keyword>
<protein>
    <recommendedName>
        <fullName evidence="3">DNA mismatch endonuclease Vsr</fullName>
    </recommendedName>
</protein>
<dbReference type="Proteomes" id="UP000003111">
    <property type="component" value="Unassembled WGS sequence"/>
</dbReference>
<dbReference type="STRING" id="585531.HMPREF0063_10990"/>
<dbReference type="Gene3D" id="3.40.960.10">
    <property type="entry name" value="VSR Endonuclease"/>
    <property type="match status" value="1"/>
</dbReference>
<dbReference type="AlphaFoldDB" id="E2SAK0"/>
<comment type="caution">
    <text evidence="1">The sequence shown here is derived from an EMBL/GenBank/DDBJ whole genome shotgun (WGS) entry which is preliminary data.</text>
</comment>
<sequence length="74" mass="9060">MFVDGCFWHGCPEHHTQPITNREWWEWKVQRNRDRDANTNELLTRHGWTVIRVWEHEDPAEAADRIELLVRRPD</sequence>
<evidence type="ECO:0000313" key="1">
    <source>
        <dbReference type="EMBL" id="EFQ84274.1"/>
    </source>
</evidence>
<dbReference type="EMBL" id="ACLF03000003">
    <property type="protein sequence ID" value="EFQ84274.1"/>
    <property type="molecule type" value="Genomic_DNA"/>
</dbReference>
<organism evidence="1 2">
    <name type="scientific">Aeromicrobium marinum DSM 15272</name>
    <dbReference type="NCBI Taxonomy" id="585531"/>
    <lineage>
        <taxon>Bacteria</taxon>
        <taxon>Bacillati</taxon>
        <taxon>Actinomycetota</taxon>
        <taxon>Actinomycetes</taxon>
        <taxon>Propionibacteriales</taxon>
        <taxon>Nocardioidaceae</taxon>
        <taxon>Aeromicrobium</taxon>
    </lineage>
</organism>
<dbReference type="SUPFAM" id="SSF52980">
    <property type="entry name" value="Restriction endonuclease-like"/>
    <property type="match status" value="1"/>
</dbReference>
<accession>E2SAK0</accession>
<evidence type="ECO:0000313" key="2">
    <source>
        <dbReference type="Proteomes" id="UP000003111"/>
    </source>
</evidence>
<dbReference type="InterPro" id="IPR011335">
    <property type="entry name" value="Restrct_endonuc-II-like"/>
</dbReference>
<dbReference type="eggNOG" id="COG3727">
    <property type="taxonomic scope" value="Bacteria"/>
</dbReference>
<dbReference type="HOGENOM" id="CLU_2509357_0_0_11"/>
<name>E2SAK0_9ACTN</name>